<proteinExistence type="predicted"/>
<dbReference type="EMBL" id="FLQU01000109">
    <property type="protein sequence ID" value="SBS81023.1"/>
    <property type="molecule type" value="Genomic_DNA"/>
</dbReference>
<dbReference type="Gene3D" id="3.10.450.50">
    <property type="match status" value="1"/>
</dbReference>
<name>A0A1A8VPB3_PLAOA</name>
<evidence type="ECO:0000313" key="5">
    <source>
        <dbReference type="Proteomes" id="UP000078546"/>
    </source>
</evidence>
<accession>A0A1A8VPB3</accession>
<organism evidence="4 5">
    <name type="scientific">Plasmodium ovale curtisi</name>
    <dbReference type="NCBI Taxonomy" id="864141"/>
    <lineage>
        <taxon>Eukaryota</taxon>
        <taxon>Sar</taxon>
        <taxon>Alveolata</taxon>
        <taxon>Apicomplexa</taxon>
        <taxon>Aconoidasida</taxon>
        <taxon>Haemosporida</taxon>
        <taxon>Plasmodiidae</taxon>
        <taxon>Plasmodium</taxon>
        <taxon>Plasmodium (Plasmodium)</taxon>
    </lineage>
</organism>
<keyword evidence="1" id="KW-1133">Transmembrane helix</keyword>
<feature type="transmembrane region" description="Helical" evidence="1">
    <location>
        <begin position="41"/>
        <end position="62"/>
    </location>
</feature>
<dbReference type="EMBL" id="FLQV01000129">
    <property type="protein sequence ID" value="SBS82373.1"/>
    <property type="molecule type" value="Genomic_DNA"/>
</dbReference>
<evidence type="ECO:0000313" key="4">
    <source>
        <dbReference type="EMBL" id="SBS82373.1"/>
    </source>
</evidence>
<keyword evidence="1" id="KW-0812">Transmembrane</keyword>
<sequence>MRTSVLREEIENTQNAIFRGSDTKPNGSIETDTTILLCSCYFFYSTFGVVYIIIVLIAIIFVNLDYSNDGTCCGGNGNTVSAYSVFNKGKRYLVGDLRMNQIETELRNRKFQNDESDDNILRFDDINKNKLYVKGSSKYNNKLCTCGSNRKFKKCCGIVKDDSSDY</sequence>
<dbReference type="AlphaFoldDB" id="A0A1A8VPB3"/>
<dbReference type="Pfam" id="PF10260">
    <property type="entry name" value="SAYSvFN"/>
    <property type="match status" value="1"/>
</dbReference>
<dbReference type="Proteomes" id="UP000078546">
    <property type="component" value="Unassembled WGS sequence"/>
</dbReference>
<evidence type="ECO:0000313" key="3">
    <source>
        <dbReference type="EMBL" id="SBS81023.1"/>
    </source>
</evidence>
<dbReference type="InterPro" id="IPR019387">
    <property type="entry name" value="SAYSvFN_dom"/>
</dbReference>
<dbReference type="SUPFAM" id="SSF103642">
    <property type="entry name" value="Sec-C motif"/>
    <property type="match status" value="1"/>
</dbReference>
<evidence type="ECO:0000313" key="6">
    <source>
        <dbReference type="Proteomes" id="UP000078560"/>
    </source>
</evidence>
<dbReference type="PANTHER" id="PTHR13527:SF0">
    <property type="entry name" value="SAYSVFN DOMAIN-CONTAINING PROTEIN 1"/>
    <property type="match status" value="1"/>
</dbReference>
<dbReference type="InterPro" id="IPR004027">
    <property type="entry name" value="SEC_C_motif"/>
</dbReference>
<reference evidence="4" key="1">
    <citation type="submission" date="2016-05" db="EMBL/GenBank/DDBJ databases">
        <authorList>
            <person name="Lavstsen T."/>
            <person name="Jespersen J.S."/>
        </authorList>
    </citation>
    <scope>NUCLEOTIDE SEQUENCE [LARGE SCALE GENOMIC DNA]</scope>
</reference>
<evidence type="ECO:0000256" key="1">
    <source>
        <dbReference type="SAM" id="Phobius"/>
    </source>
</evidence>
<keyword evidence="1" id="KW-0472">Membrane</keyword>
<feature type="domain" description="SAYSvFN" evidence="2">
    <location>
        <begin position="37"/>
        <end position="106"/>
    </location>
</feature>
<dbReference type="PANTHER" id="PTHR13527">
    <property type="entry name" value="SAYSVFN DOMAIN-CONTAINING PROTEIN 1"/>
    <property type="match status" value="1"/>
</dbReference>
<dbReference type="InterPro" id="IPR039159">
    <property type="entry name" value="SAYSD1"/>
</dbReference>
<dbReference type="Proteomes" id="UP000078560">
    <property type="component" value="Unassembled WGS sequence"/>
</dbReference>
<evidence type="ECO:0000259" key="2">
    <source>
        <dbReference type="Pfam" id="PF10260"/>
    </source>
</evidence>
<gene>
    <name evidence="4" type="ORF">POVCU1_007230</name>
    <name evidence="3" type="ORF">POVCU2_0008030</name>
</gene>
<protein>
    <recommendedName>
        <fullName evidence="2">SAYSvFN domain-containing protein</fullName>
    </recommendedName>
</protein>
<dbReference type="Pfam" id="PF02810">
    <property type="entry name" value="SEC-C"/>
    <property type="match status" value="1"/>
</dbReference>
<reference evidence="5 6" key="2">
    <citation type="submission" date="2016-05" db="EMBL/GenBank/DDBJ databases">
        <authorList>
            <person name="Naeem Raeece"/>
        </authorList>
    </citation>
    <scope>NUCLEOTIDE SEQUENCE [LARGE SCALE GENOMIC DNA]</scope>
</reference>